<reference evidence="1 2" key="1">
    <citation type="submission" date="2020-07" db="EMBL/GenBank/DDBJ databases">
        <title>Diversity of carbapenemase encoding genes among Pseudomonas putida group clinical isolates in a tertiary Brazilian hospital.</title>
        <authorList>
            <person name="Alberto-Lei F."/>
            <person name="Nodari C.S."/>
            <person name="Streling A.P."/>
            <person name="Paulino J.T."/>
            <person name="Bessa-Neto F.O."/>
            <person name="Cayo R."/>
            <person name="Gales A.C."/>
        </authorList>
    </citation>
    <scope>NUCLEOTIDE SEQUENCE [LARGE SCALE GENOMIC DNA]</scope>
    <source>
        <strain evidence="1 2">14535</strain>
    </source>
</reference>
<dbReference type="EMBL" id="JACGCU010000004">
    <property type="protein sequence ID" value="MBA6058381.1"/>
    <property type="molecule type" value="Genomic_DNA"/>
</dbReference>
<accession>A0A7W2JG40</accession>
<sequence length="139" mass="15775">MQQQLNPELQQAVTDFREFAREHWVKLSKNPLEIALLEFDGKRFEVELVQRAFEAFQHQAHTPASQLFASIREDSKYHHQIDWCIHNGHGHPFPVAFRAALDGYVLAGGAGGAYRMADVDLHVLHEGELYRVAQGGKGK</sequence>
<proteinExistence type="predicted"/>
<gene>
    <name evidence="1" type="ORF">H4C44_04225</name>
</gene>
<evidence type="ECO:0000313" key="1">
    <source>
        <dbReference type="EMBL" id="MBA6058381.1"/>
    </source>
</evidence>
<dbReference type="RefSeq" id="WP_182388305.1">
    <property type="nucleotide sequence ID" value="NZ_JACGCU010000004.1"/>
</dbReference>
<evidence type="ECO:0000313" key="2">
    <source>
        <dbReference type="Proteomes" id="UP000556620"/>
    </source>
</evidence>
<comment type="caution">
    <text evidence="1">The sequence shown here is derived from an EMBL/GenBank/DDBJ whole genome shotgun (WGS) entry which is preliminary data.</text>
</comment>
<dbReference type="Proteomes" id="UP000556620">
    <property type="component" value="Unassembled WGS sequence"/>
</dbReference>
<organism evidence="1 2">
    <name type="scientific">Pseudomonas juntendi</name>
    <dbReference type="NCBI Taxonomy" id="2666183"/>
    <lineage>
        <taxon>Bacteria</taxon>
        <taxon>Pseudomonadati</taxon>
        <taxon>Pseudomonadota</taxon>
        <taxon>Gammaproteobacteria</taxon>
        <taxon>Pseudomonadales</taxon>
        <taxon>Pseudomonadaceae</taxon>
        <taxon>Pseudomonas</taxon>
    </lineage>
</organism>
<dbReference type="AlphaFoldDB" id="A0A7W2JG40"/>
<protein>
    <submittedName>
        <fullName evidence="1">Uncharacterized protein</fullName>
    </submittedName>
</protein>
<name>A0A7W2JG40_9PSED</name>